<feature type="compositionally biased region" description="Pro residues" evidence="1">
    <location>
        <begin position="294"/>
        <end position="303"/>
    </location>
</feature>
<organism evidence="3 4">
    <name type="scientific">Streptomyces europaeiscabiei</name>
    <dbReference type="NCBI Taxonomy" id="146819"/>
    <lineage>
        <taxon>Bacteria</taxon>
        <taxon>Bacillati</taxon>
        <taxon>Actinomycetota</taxon>
        <taxon>Actinomycetes</taxon>
        <taxon>Kitasatosporales</taxon>
        <taxon>Streptomycetaceae</taxon>
        <taxon>Streptomyces</taxon>
    </lineage>
</organism>
<feature type="region of interest" description="Disordered" evidence="1">
    <location>
        <begin position="247"/>
        <end position="317"/>
    </location>
</feature>
<name>A0AAJ2PYE6_9ACTN</name>
<evidence type="ECO:0000313" key="3">
    <source>
        <dbReference type="EMBL" id="MDX3135422.1"/>
    </source>
</evidence>
<dbReference type="RefSeq" id="WP_319697851.1">
    <property type="nucleotide sequence ID" value="NZ_JARAWN010000403.1"/>
</dbReference>
<feature type="transmembrane region" description="Helical" evidence="2">
    <location>
        <begin position="163"/>
        <end position="183"/>
    </location>
</feature>
<evidence type="ECO:0000256" key="1">
    <source>
        <dbReference type="SAM" id="MobiDB-lite"/>
    </source>
</evidence>
<gene>
    <name evidence="3" type="ORF">PV367_37800</name>
</gene>
<keyword evidence="2" id="KW-0472">Membrane</keyword>
<dbReference type="Proteomes" id="UP001273589">
    <property type="component" value="Unassembled WGS sequence"/>
</dbReference>
<feature type="transmembrane region" description="Helical" evidence="2">
    <location>
        <begin position="51"/>
        <end position="73"/>
    </location>
</feature>
<feature type="compositionally biased region" description="Low complexity" evidence="1">
    <location>
        <begin position="251"/>
        <end position="260"/>
    </location>
</feature>
<sequence length="317" mass="33908">MMDTTGGGSPVDWAASGAVGPNVAYRNQTLQYRDVELSFDESVEFRTVRQLWFQAAVASFLVFFVLGLLPALLAGDVDAISPGLILSIIAFWVVFLLVRQNEPISEWKTLLEDKAAASSSAYATIYGALTSRRIPVSAVPARIRSDIAPEVVHNRLVVTSGRYVAYVTVFAYGTSLYVGWTMWRSRSGAVVIGHFVKDVVGSMLNRTGSLNQMLRTDRPRAMREAVHSAAREGVEIAIQGIEVPLTSTFGQEPPVQSAPVPAAPPGPPAPPVYPAPAQPTPGYPPTGPTGHIPTAPPAPPVAPHAPLDPHGQRWNGS</sequence>
<evidence type="ECO:0000313" key="4">
    <source>
        <dbReference type="Proteomes" id="UP001273589"/>
    </source>
</evidence>
<feature type="compositionally biased region" description="Pro residues" evidence="1">
    <location>
        <begin position="261"/>
        <end position="287"/>
    </location>
</feature>
<keyword evidence="2" id="KW-1133">Transmembrane helix</keyword>
<protein>
    <submittedName>
        <fullName evidence="3">Uncharacterized protein</fullName>
    </submittedName>
</protein>
<dbReference type="AlphaFoldDB" id="A0AAJ2PYE6"/>
<proteinExistence type="predicted"/>
<feature type="transmembrane region" description="Helical" evidence="2">
    <location>
        <begin position="79"/>
        <end position="98"/>
    </location>
</feature>
<accession>A0AAJ2PYE6</accession>
<evidence type="ECO:0000256" key="2">
    <source>
        <dbReference type="SAM" id="Phobius"/>
    </source>
</evidence>
<keyword evidence="2" id="KW-0812">Transmembrane</keyword>
<reference evidence="3" key="1">
    <citation type="journal article" date="2023" name="Microb. Genom.">
        <title>Mesoterricola silvestris gen. nov., sp. nov., Mesoterricola sediminis sp. nov., Geothrix oryzae sp. nov., Geothrix edaphica sp. nov., Geothrix rubra sp. nov., and Geothrix limicola sp. nov., six novel members of Acidobacteriota isolated from soils.</title>
        <authorList>
            <person name="Weisberg A.J."/>
            <person name="Pearce E."/>
            <person name="Kramer C.G."/>
            <person name="Chang J.H."/>
            <person name="Clarke C.R."/>
        </authorList>
    </citation>
    <scope>NUCLEOTIDE SEQUENCE</scope>
    <source>
        <strain evidence="3">ND06-05F</strain>
    </source>
</reference>
<dbReference type="EMBL" id="JARAWN010000403">
    <property type="protein sequence ID" value="MDX3135422.1"/>
    <property type="molecule type" value="Genomic_DNA"/>
</dbReference>
<comment type="caution">
    <text evidence="3">The sequence shown here is derived from an EMBL/GenBank/DDBJ whole genome shotgun (WGS) entry which is preliminary data.</text>
</comment>